<feature type="compositionally biased region" description="Polar residues" evidence="1">
    <location>
        <begin position="235"/>
        <end position="248"/>
    </location>
</feature>
<dbReference type="Proteomes" id="UP001166286">
    <property type="component" value="Unassembled WGS sequence"/>
</dbReference>
<comment type="caution">
    <text evidence="2">The sequence shown here is derived from an EMBL/GenBank/DDBJ whole genome shotgun (WGS) entry which is preliminary data.</text>
</comment>
<reference evidence="2" key="1">
    <citation type="submission" date="2023-03" db="EMBL/GenBank/DDBJ databases">
        <title>Complete genome of Cladonia borealis.</title>
        <authorList>
            <person name="Park H."/>
        </authorList>
    </citation>
    <scope>NUCLEOTIDE SEQUENCE</scope>
    <source>
        <strain evidence="2">ANT050790</strain>
    </source>
</reference>
<name>A0AA39QTK7_9LECA</name>
<dbReference type="EMBL" id="JAFEKC020000022">
    <property type="protein sequence ID" value="KAK0507815.1"/>
    <property type="molecule type" value="Genomic_DNA"/>
</dbReference>
<dbReference type="AlphaFoldDB" id="A0AA39QTK7"/>
<evidence type="ECO:0000313" key="3">
    <source>
        <dbReference type="Proteomes" id="UP001166286"/>
    </source>
</evidence>
<evidence type="ECO:0000256" key="1">
    <source>
        <dbReference type="SAM" id="MobiDB-lite"/>
    </source>
</evidence>
<feature type="region of interest" description="Disordered" evidence="1">
    <location>
        <begin position="1"/>
        <end position="51"/>
    </location>
</feature>
<proteinExistence type="predicted"/>
<sequence>MVIPKASARWTSRLSNQSARTARSTRNPRLWQQPQKRAYASEGGGHAGHTQSTFAGHLPWAIGATVATSTGLYYLVPPQIERWNRPKGSGHGGHGHGEHGEESEGGGEEDSGEKGGDEGAEREDESKEGGDESEESDDSGSEGGENDTPDTSDDEEKVVDSGEDVEGVQFKGPSNAGPNKQQSDTRRHVPDAKGGAKKRIDSHYGQKQGLAEDSEQDPKDKDLGASSKAVDDPAKTSTSGKQEGLSNTDTKHSEDITNSSEKSTKGEGTVDTAKVKGTVSPNRPQAENKEKRDS</sequence>
<feature type="region of interest" description="Disordered" evidence="1">
    <location>
        <begin position="84"/>
        <end position="294"/>
    </location>
</feature>
<feature type="compositionally biased region" description="Polar residues" evidence="1">
    <location>
        <begin position="9"/>
        <end position="35"/>
    </location>
</feature>
<accession>A0AA39QTK7</accession>
<feature type="compositionally biased region" description="Acidic residues" evidence="1">
    <location>
        <begin position="131"/>
        <end position="166"/>
    </location>
</feature>
<keyword evidence="3" id="KW-1185">Reference proteome</keyword>
<protein>
    <submittedName>
        <fullName evidence="2">Uncharacterized protein</fullName>
    </submittedName>
</protein>
<gene>
    <name evidence="2" type="ORF">JMJ35_009704</name>
</gene>
<organism evidence="2 3">
    <name type="scientific">Cladonia borealis</name>
    <dbReference type="NCBI Taxonomy" id="184061"/>
    <lineage>
        <taxon>Eukaryota</taxon>
        <taxon>Fungi</taxon>
        <taxon>Dikarya</taxon>
        <taxon>Ascomycota</taxon>
        <taxon>Pezizomycotina</taxon>
        <taxon>Lecanoromycetes</taxon>
        <taxon>OSLEUM clade</taxon>
        <taxon>Lecanoromycetidae</taxon>
        <taxon>Lecanorales</taxon>
        <taxon>Lecanorineae</taxon>
        <taxon>Cladoniaceae</taxon>
        <taxon>Cladonia</taxon>
    </lineage>
</organism>
<feature type="compositionally biased region" description="Basic and acidic residues" evidence="1">
    <location>
        <begin position="112"/>
        <end position="130"/>
    </location>
</feature>
<feature type="compositionally biased region" description="Basic and acidic residues" evidence="1">
    <location>
        <begin position="216"/>
        <end position="234"/>
    </location>
</feature>
<evidence type="ECO:0000313" key="2">
    <source>
        <dbReference type="EMBL" id="KAK0507815.1"/>
    </source>
</evidence>